<feature type="transmembrane region" description="Helical" evidence="1">
    <location>
        <begin position="118"/>
        <end position="147"/>
    </location>
</feature>
<evidence type="ECO:0008006" key="4">
    <source>
        <dbReference type="Google" id="ProtNLM"/>
    </source>
</evidence>
<evidence type="ECO:0000256" key="1">
    <source>
        <dbReference type="SAM" id="Phobius"/>
    </source>
</evidence>
<comment type="caution">
    <text evidence="2">The sequence shown here is derived from an EMBL/GenBank/DDBJ whole genome shotgun (WGS) entry which is preliminary data.</text>
</comment>
<organism evidence="2 3">
    <name type="scientific">Candidatus Nomurabacteria bacterium RIFCSPHIGHO2_02_FULL_41_18</name>
    <dbReference type="NCBI Taxonomy" id="1801754"/>
    <lineage>
        <taxon>Bacteria</taxon>
        <taxon>Candidatus Nomuraibacteriota</taxon>
    </lineage>
</organism>
<feature type="transmembrane region" description="Helical" evidence="1">
    <location>
        <begin position="167"/>
        <end position="185"/>
    </location>
</feature>
<keyword evidence="1" id="KW-0812">Transmembrane</keyword>
<dbReference type="AlphaFoldDB" id="A0A1F6W572"/>
<feature type="transmembrane region" description="Helical" evidence="1">
    <location>
        <begin position="197"/>
        <end position="219"/>
    </location>
</feature>
<gene>
    <name evidence="2" type="ORF">A3D42_02595</name>
</gene>
<evidence type="ECO:0000313" key="2">
    <source>
        <dbReference type="EMBL" id="OGI76994.1"/>
    </source>
</evidence>
<protein>
    <recommendedName>
        <fullName evidence="4">TrbL/VirB6 plasmid conjugal transfer protein</fullName>
    </recommendedName>
</protein>
<accession>A0A1F6W572</accession>
<dbReference type="Proteomes" id="UP000177777">
    <property type="component" value="Unassembled WGS sequence"/>
</dbReference>
<sequence>MSKSFKKIIPYILILVAAFALTGFWGTIEKAQASSHPDEMGTCRIPASGEFSLFETERMKRGDCNMPGSSFTPDTTAGEPPAEAEIIRRTGEEQTALERLIDQACGLNPISQGCILRLFYFILYNIPAFLLWLSAIFFNAILGLALYSELYTSSTFIPEAWGIVRDLSNIFFIIVLLYIAIQTVLGIGGHGGGPKKMIAQVIIMALLINFSMFFTKVVIDSANILALVFYNKINVETGNSSGAPRAYTAVTTSPNEKDISGGMVKAFDPTQLLSEKFFTKAKENTVLGRVVVDEVPFGILLGIILIAGGIMLFAAYAFFIAGLSFLGRLIELWILIIFSPFAFMSSTLPILGHIDHVGWDAWLKRLLSAAFMAPIFMFFMYFIFKLVKADIFGNLIKKDQDAVAMILSILIPALVILILLLVATKYAKKGSGQLGEMMIKAGTAAAGLAGGLALGAATGGAAVALRGTVGRGAANLAESDRFRNWAAKTRGGQFISNRVSGLASRTFDAREAPGAGALAKMGGVNLGAAKSVGLGPKKGFAENRAEAVKKREEFVKKQLDVSDAGKAELTRGGMDVARATELRRQMRDGGMSVADQLTYYNQMIGGGITPDDLGKVSRYINARRRDVYADRLERRTLPSVTLPSVLGTLRGPAQKRRASLRIAANKIRESADSAQKKANIAALAAGLAAAGTTPPAAGGAPPPPVAPPAPPAPCWVAEVLYGINDQRTHAARLWATTNDNWFTKLYKIHGETWAKWLTIHKWVQPVVKPIWDVIAIKGQLLAIKARSDESSLDENFNYLLEKVK</sequence>
<feature type="transmembrane region" description="Helical" evidence="1">
    <location>
        <begin position="444"/>
        <end position="465"/>
    </location>
</feature>
<name>A0A1F6W572_9BACT</name>
<feature type="transmembrane region" description="Helical" evidence="1">
    <location>
        <begin position="332"/>
        <end position="354"/>
    </location>
</feature>
<dbReference type="EMBL" id="MFUE01000020">
    <property type="protein sequence ID" value="OGI76994.1"/>
    <property type="molecule type" value="Genomic_DNA"/>
</dbReference>
<feature type="transmembrane region" description="Helical" evidence="1">
    <location>
        <begin position="366"/>
        <end position="384"/>
    </location>
</feature>
<keyword evidence="1" id="KW-0472">Membrane</keyword>
<keyword evidence="1" id="KW-1133">Transmembrane helix</keyword>
<dbReference type="STRING" id="1801754.A3D42_02595"/>
<feature type="transmembrane region" description="Helical" evidence="1">
    <location>
        <begin position="404"/>
        <end position="423"/>
    </location>
</feature>
<feature type="transmembrane region" description="Helical" evidence="1">
    <location>
        <begin position="299"/>
        <end position="326"/>
    </location>
</feature>
<evidence type="ECO:0000313" key="3">
    <source>
        <dbReference type="Proteomes" id="UP000177777"/>
    </source>
</evidence>
<proteinExistence type="predicted"/>
<reference evidence="2 3" key="1">
    <citation type="journal article" date="2016" name="Nat. Commun.">
        <title>Thousands of microbial genomes shed light on interconnected biogeochemical processes in an aquifer system.</title>
        <authorList>
            <person name="Anantharaman K."/>
            <person name="Brown C.T."/>
            <person name="Hug L.A."/>
            <person name="Sharon I."/>
            <person name="Castelle C.J."/>
            <person name="Probst A.J."/>
            <person name="Thomas B.C."/>
            <person name="Singh A."/>
            <person name="Wilkins M.J."/>
            <person name="Karaoz U."/>
            <person name="Brodie E.L."/>
            <person name="Williams K.H."/>
            <person name="Hubbard S.S."/>
            <person name="Banfield J.F."/>
        </authorList>
    </citation>
    <scope>NUCLEOTIDE SEQUENCE [LARGE SCALE GENOMIC DNA]</scope>
</reference>